<dbReference type="InterPro" id="IPR051531">
    <property type="entry name" value="N-acetyltransferase"/>
</dbReference>
<dbReference type="Proteomes" id="UP000297635">
    <property type="component" value="Unassembled WGS sequence"/>
</dbReference>
<organism evidence="2 3">
    <name type="scientific">Duncaniella freteri</name>
    <dbReference type="NCBI Taxonomy" id="2530391"/>
    <lineage>
        <taxon>Bacteria</taxon>
        <taxon>Pseudomonadati</taxon>
        <taxon>Bacteroidota</taxon>
        <taxon>Bacteroidia</taxon>
        <taxon>Bacteroidales</taxon>
        <taxon>Muribaculaceae</taxon>
        <taxon>Duncaniella</taxon>
    </lineage>
</organism>
<feature type="domain" description="N-acetyltransferase" evidence="1">
    <location>
        <begin position="7"/>
        <end position="173"/>
    </location>
</feature>
<dbReference type="GeneID" id="82150347"/>
<dbReference type="AlphaFoldDB" id="A0A4Z0V051"/>
<dbReference type="PANTHER" id="PTHR43792">
    <property type="entry name" value="GNAT FAMILY, PUTATIVE (AFU_ORTHOLOGUE AFUA_3G00765)-RELATED-RELATED"/>
    <property type="match status" value="1"/>
</dbReference>
<gene>
    <name evidence="2" type="ORF">EZ315_11160</name>
</gene>
<dbReference type="EMBL" id="SJSA01000002">
    <property type="protein sequence ID" value="TGG36412.1"/>
    <property type="molecule type" value="Genomic_DNA"/>
</dbReference>
<proteinExistence type="predicted"/>
<name>A0A4Z0V051_9BACT</name>
<comment type="caution">
    <text evidence="2">The sequence shown here is derived from an EMBL/GenBank/DDBJ whole genome shotgun (WGS) entry which is preliminary data.</text>
</comment>
<dbReference type="InterPro" id="IPR000182">
    <property type="entry name" value="GNAT_dom"/>
</dbReference>
<dbReference type="RefSeq" id="WP_135472150.1">
    <property type="nucleotide sequence ID" value="NZ_CASJDB010000085.1"/>
</dbReference>
<dbReference type="PROSITE" id="PS51186">
    <property type="entry name" value="GNAT"/>
    <property type="match status" value="1"/>
</dbReference>
<dbReference type="GO" id="GO:0016747">
    <property type="term" value="F:acyltransferase activity, transferring groups other than amino-acyl groups"/>
    <property type="evidence" value="ECO:0007669"/>
    <property type="project" value="InterPro"/>
</dbReference>
<dbReference type="PANTHER" id="PTHR43792:SF1">
    <property type="entry name" value="N-ACETYLTRANSFERASE DOMAIN-CONTAINING PROTEIN"/>
    <property type="match status" value="1"/>
</dbReference>
<evidence type="ECO:0000313" key="2">
    <source>
        <dbReference type="EMBL" id="TGG36412.1"/>
    </source>
</evidence>
<dbReference type="Pfam" id="PF13302">
    <property type="entry name" value="Acetyltransf_3"/>
    <property type="match status" value="1"/>
</dbReference>
<protein>
    <submittedName>
        <fullName evidence="2">N-acetyltransferase</fullName>
    </submittedName>
</protein>
<dbReference type="InterPro" id="IPR016181">
    <property type="entry name" value="Acyl_CoA_acyltransferase"/>
</dbReference>
<keyword evidence="3" id="KW-1185">Reference proteome</keyword>
<dbReference type="Gene3D" id="3.40.630.30">
    <property type="match status" value="1"/>
</dbReference>
<sequence>MLETDRLILRQWSDNDLAPFSEINRNKEVMEHFPSILTHEETVKFYKRIVSEFSEFGIGLYALELKSDGKFIGYTGFHHFDFDAEFAPGIEIGWRLDSRYWNHGYATEAAKACLDYARKRRLFSLVYSFTALCNHRSERVMQKIGMQPIGRFQHPALPDGHHLKEHILYNIEL</sequence>
<dbReference type="SUPFAM" id="SSF55729">
    <property type="entry name" value="Acyl-CoA N-acyltransferases (Nat)"/>
    <property type="match status" value="1"/>
</dbReference>
<accession>A0A4Z0V051</accession>
<evidence type="ECO:0000313" key="3">
    <source>
        <dbReference type="Proteomes" id="UP000297635"/>
    </source>
</evidence>
<reference evidence="2 3" key="1">
    <citation type="submission" date="2019-02" db="EMBL/GenBank/DDBJ databases">
        <title>Isolation and identification of novel species under the genus Muribaculum.</title>
        <authorList>
            <person name="Miyake S."/>
            <person name="Ding Y."/>
            <person name="Low A."/>
            <person name="Soh M."/>
            <person name="Seedorf H."/>
        </authorList>
    </citation>
    <scope>NUCLEOTIDE SEQUENCE [LARGE SCALE GENOMIC DNA]</scope>
    <source>
        <strain evidence="2 3">TLL-A3</strain>
    </source>
</reference>
<keyword evidence="2" id="KW-0808">Transferase</keyword>
<evidence type="ECO:0000259" key="1">
    <source>
        <dbReference type="PROSITE" id="PS51186"/>
    </source>
</evidence>